<feature type="compositionally biased region" description="Basic and acidic residues" evidence="3">
    <location>
        <begin position="10"/>
        <end position="26"/>
    </location>
</feature>
<dbReference type="InterPro" id="IPR006261">
    <property type="entry name" value="dGTPase"/>
</dbReference>
<dbReference type="AlphaFoldDB" id="A0A2J0KVD8"/>
<proteinExistence type="inferred from homology"/>
<dbReference type="GO" id="GO:0016793">
    <property type="term" value="F:triphosphoric monoester hydrolase activity"/>
    <property type="evidence" value="ECO:0007669"/>
    <property type="project" value="InterPro"/>
</dbReference>
<dbReference type="Pfam" id="PF13286">
    <property type="entry name" value="HD_assoc"/>
    <property type="match status" value="1"/>
</dbReference>
<gene>
    <name evidence="5" type="ORF">COS99_06255</name>
</gene>
<evidence type="ECO:0000313" key="5">
    <source>
        <dbReference type="EMBL" id="PIU41294.1"/>
    </source>
</evidence>
<dbReference type="PROSITE" id="PS51831">
    <property type="entry name" value="HD"/>
    <property type="match status" value="1"/>
</dbReference>
<dbReference type="FunFam" id="1.10.3210.10:FF:000024">
    <property type="entry name" value="Deoxyguanosinetriphosphate triphosphohydrolase-like protein"/>
    <property type="match status" value="1"/>
</dbReference>
<reference evidence="5 6" key="1">
    <citation type="submission" date="2017-09" db="EMBL/GenBank/DDBJ databases">
        <title>Depth-based differentiation of microbial function through sediment-hosted aquifers and enrichment of novel symbionts in the deep terrestrial subsurface.</title>
        <authorList>
            <person name="Probst A.J."/>
            <person name="Ladd B."/>
            <person name="Jarett J.K."/>
            <person name="Geller-Mcgrath D.E."/>
            <person name="Sieber C.M."/>
            <person name="Emerson J.B."/>
            <person name="Anantharaman K."/>
            <person name="Thomas B.C."/>
            <person name="Malmstrom R."/>
            <person name="Stieglmeier M."/>
            <person name="Klingl A."/>
            <person name="Woyke T."/>
            <person name="Ryan C.M."/>
            <person name="Banfield J.F."/>
        </authorList>
    </citation>
    <scope>NUCLEOTIDE SEQUENCE [LARGE SCALE GENOMIC DNA]</scope>
    <source>
        <strain evidence="5">CG07_land_8_20_14_0_80_42_15</strain>
    </source>
</reference>
<sequence>MQKRKSYQKKTNDAFTRRDLERREEETLASYAMKSKDSKGRTHKEEEHEYRTCYQRDKDRIIHSTAFRRLEYKTQVFVNYEGDHYRTRLTHTLEVAQIARTIARILRLNEDLTEAIALAHDLGHTPFGHSGEDVLNRIMKRYGGFNHNVQGVRVVDILEDKYPQFPGLNLTYEVREGIIKHKTLFDQLSVPVPFKKKEPPLLEAQVVDVADEIAYDNHDLDDGLASGLINEKTLIKEIKMWNDVYQKVESNFPKASHQIKRSQAIRFLINAQVMDVIIEASRNIKRCHLQSPSDVRKVPERLVRFSKNMKNIKKPLRKFLLDKLYHHYRVVRMSNKADRFISELFKIYLDKPEQLPPTTHARLKNEATHRVICDYIAGMTDRYALDEYKKLFEPYEKV</sequence>
<feature type="domain" description="HD" evidence="4">
    <location>
        <begin position="88"/>
        <end position="216"/>
    </location>
</feature>
<name>A0A2J0KVD8_9BACT</name>
<accession>A0A2J0KVD8</accession>
<dbReference type="InterPro" id="IPR051094">
    <property type="entry name" value="Diverse_Catalytic_Enzymes"/>
</dbReference>
<dbReference type="Gene3D" id="1.10.3210.10">
    <property type="entry name" value="Hypothetical protein af1432"/>
    <property type="match status" value="1"/>
</dbReference>
<dbReference type="PANTHER" id="PTHR35795">
    <property type="entry name" value="SLR1885 PROTEIN"/>
    <property type="match status" value="1"/>
</dbReference>
<dbReference type="Proteomes" id="UP000230052">
    <property type="component" value="Unassembled WGS sequence"/>
</dbReference>
<evidence type="ECO:0000256" key="2">
    <source>
        <dbReference type="HAMAP-Rule" id="MF_01212"/>
    </source>
</evidence>
<dbReference type="CDD" id="cd00077">
    <property type="entry name" value="HDc"/>
    <property type="match status" value="1"/>
</dbReference>
<evidence type="ECO:0000313" key="6">
    <source>
        <dbReference type="Proteomes" id="UP000230052"/>
    </source>
</evidence>
<dbReference type="InterPro" id="IPR006674">
    <property type="entry name" value="HD_domain"/>
</dbReference>
<dbReference type="InterPro" id="IPR023023">
    <property type="entry name" value="dNTPase_2"/>
</dbReference>
<feature type="compositionally biased region" description="Basic and acidic residues" evidence="3">
    <location>
        <begin position="34"/>
        <end position="46"/>
    </location>
</feature>
<comment type="caution">
    <text evidence="5">The sequence shown here is derived from an EMBL/GenBank/DDBJ whole genome shotgun (WGS) entry which is preliminary data.</text>
</comment>
<dbReference type="HAMAP" id="MF_01212">
    <property type="entry name" value="dGTPase_type2"/>
    <property type="match status" value="1"/>
</dbReference>
<evidence type="ECO:0000256" key="1">
    <source>
        <dbReference type="ARBA" id="ARBA00022801"/>
    </source>
</evidence>
<dbReference type="NCBIfam" id="TIGR01353">
    <property type="entry name" value="dGTP_triPase"/>
    <property type="match status" value="1"/>
</dbReference>
<dbReference type="SUPFAM" id="SSF109604">
    <property type="entry name" value="HD-domain/PDEase-like"/>
    <property type="match status" value="1"/>
</dbReference>
<organism evidence="5 6">
    <name type="scientific">Candidatus Aquitaenariimonas noxiae</name>
    <dbReference type="NCBI Taxonomy" id="1974741"/>
    <lineage>
        <taxon>Bacteria</taxon>
        <taxon>Pseudomonadati</taxon>
        <taxon>Candidatus Omnitrophota</taxon>
        <taxon>Candidatus Aquitaenariimonas</taxon>
    </lineage>
</organism>
<dbReference type="SMART" id="SM00471">
    <property type="entry name" value="HDc"/>
    <property type="match status" value="1"/>
</dbReference>
<evidence type="ECO:0000256" key="3">
    <source>
        <dbReference type="SAM" id="MobiDB-lite"/>
    </source>
</evidence>
<evidence type="ECO:0000259" key="4">
    <source>
        <dbReference type="PROSITE" id="PS51831"/>
    </source>
</evidence>
<feature type="region of interest" description="Disordered" evidence="3">
    <location>
        <begin position="1"/>
        <end position="46"/>
    </location>
</feature>
<dbReference type="InterPro" id="IPR003607">
    <property type="entry name" value="HD/PDEase_dom"/>
</dbReference>
<protein>
    <recommendedName>
        <fullName evidence="2">Deoxyguanosinetriphosphate triphosphohydrolase-like protein</fullName>
    </recommendedName>
</protein>
<dbReference type="InterPro" id="IPR026875">
    <property type="entry name" value="PHydrolase_assoc_dom"/>
</dbReference>
<dbReference type="EMBL" id="PEWV01000062">
    <property type="protein sequence ID" value="PIU41294.1"/>
    <property type="molecule type" value="Genomic_DNA"/>
</dbReference>
<dbReference type="NCBIfam" id="NF002326">
    <property type="entry name" value="PRK01286.1-1"/>
    <property type="match status" value="1"/>
</dbReference>
<dbReference type="Pfam" id="PF01966">
    <property type="entry name" value="HD"/>
    <property type="match status" value="1"/>
</dbReference>
<comment type="similarity">
    <text evidence="2">Belongs to the dGTPase family. Type 2 subfamily.</text>
</comment>
<keyword evidence="1 2" id="KW-0378">Hydrolase</keyword>
<dbReference type="PANTHER" id="PTHR35795:SF1">
    <property type="entry name" value="BIS(5'-NUCLEOSYL)-TETRAPHOSPHATASE, SYMMETRICAL"/>
    <property type="match status" value="1"/>
</dbReference>